<comment type="caution">
    <text evidence="5">The sequence shown here is derived from an EMBL/GenBank/DDBJ whole genome shotgun (WGS) entry which is preliminary data.</text>
</comment>
<dbReference type="Pfam" id="PF01535">
    <property type="entry name" value="PPR"/>
    <property type="match status" value="1"/>
</dbReference>
<feature type="region of interest" description="Disordered" evidence="3">
    <location>
        <begin position="602"/>
        <end position="623"/>
    </location>
</feature>
<sequence length="623" mass="68388">MNYAYKLHCRLIKRGLDQDPLSVKPILLSCVANGQTALVYSVSIFSLLRYPDTFTWNTIIRAHANAGSYSEAVNVFAKMRQRHVPPDHYTLPFVFKACGHLVVPKTGQQIQSLSVKLGLDGDVFVNNALIAMYSNCGLVEPAQKSFAEMPQPDIVSWSTLISCYLNNGLPEEALSAFREMQVATETRPDEITMVSVISAVSSLGALELGKWLHFFIIKTGLVLKVSLGTALIVMYSKCGSIDMSIRVFEAMPERNVFTWTALIDGFAVHGRSEEALEAFDKMKKLGFRPDYITFIGVLFACSHKGLLEEGRKIFSSMKRDYDVEPGFEHYGCMVDLLGRAGMVEEAYEFIEKMPITPNSVIWRTLLGACVNHRNLEMAEQVKKRISELDPCHDGDYVLISNVYGGMGRWVERAEIRSLMRYKGIGKRPGCSLIEVGLAIHEFAAGDDSHPSTAAIKEMLGVIVERLRGLGYTPDISNVLFDVGDEEKEQAVSYHSEKLALAFAFLCLAPERAGALNPVSQLEMAWSRRNQGKSFASEKTEEDESSQREKTPEETRSRDGDADAALGDGAGSQTDHARARTVGVGAAAPVSDAVSAADGVGPEAVDVATSSPGLSWAEIGFRPQ</sequence>
<evidence type="ECO:0000313" key="6">
    <source>
        <dbReference type="Proteomes" id="UP000825729"/>
    </source>
</evidence>
<feature type="region of interest" description="Disordered" evidence="3">
    <location>
        <begin position="529"/>
        <end position="583"/>
    </location>
</feature>
<feature type="repeat" description="PPR" evidence="2">
    <location>
        <begin position="153"/>
        <end position="183"/>
    </location>
</feature>
<feature type="repeat" description="PPR" evidence="2">
    <location>
        <begin position="52"/>
        <end position="86"/>
    </location>
</feature>
<protein>
    <recommendedName>
        <fullName evidence="4">DYW domain-containing protein</fullName>
    </recommendedName>
</protein>
<dbReference type="InterPro" id="IPR011990">
    <property type="entry name" value="TPR-like_helical_dom_sf"/>
</dbReference>
<evidence type="ECO:0000256" key="1">
    <source>
        <dbReference type="ARBA" id="ARBA00022737"/>
    </source>
</evidence>
<dbReference type="Proteomes" id="UP000825729">
    <property type="component" value="Unassembled WGS sequence"/>
</dbReference>
<dbReference type="AlphaFoldDB" id="A0AAV7EHG7"/>
<dbReference type="InterPro" id="IPR002885">
    <property type="entry name" value="PPR_rpt"/>
</dbReference>
<dbReference type="GO" id="GO:0009451">
    <property type="term" value="P:RNA modification"/>
    <property type="evidence" value="ECO:0007669"/>
    <property type="project" value="InterPro"/>
</dbReference>
<reference evidence="5 6" key="1">
    <citation type="submission" date="2021-07" db="EMBL/GenBank/DDBJ databases">
        <title>The Aristolochia fimbriata genome: insights into angiosperm evolution, floral development and chemical biosynthesis.</title>
        <authorList>
            <person name="Jiao Y."/>
        </authorList>
    </citation>
    <scope>NUCLEOTIDE SEQUENCE [LARGE SCALE GENOMIC DNA]</scope>
    <source>
        <strain evidence="5">IBCAS-2021</strain>
        <tissue evidence="5">Leaf</tissue>
    </source>
</reference>
<accession>A0AAV7EHG7</accession>
<name>A0AAV7EHG7_ARIFI</name>
<organism evidence="5 6">
    <name type="scientific">Aristolochia fimbriata</name>
    <name type="common">White veined hardy Dutchman's pipe vine</name>
    <dbReference type="NCBI Taxonomy" id="158543"/>
    <lineage>
        <taxon>Eukaryota</taxon>
        <taxon>Viridiplantae</taxon>
        <taxon>Streptophyta</taxon>
        <taxon>Embryophyta</taxon>
        <taxon>Tracheophyta</taxon>
        <taxon>Spermatophyta</taxon>
        <taxon>Magnoliopsida</taxon>
        <taxon>Magnoliidae</taxon>
        <taxon>Piperales</taxon>
        <taxon>Aristolochiaceae</taxon>
        <taxon>Aristolochia</taxon>
    </lineage>
</organism>
<keyword evidence="1" id="KW-0677">Repeat</keyword>
<feature type="repeat" description="PPR" evidence="2">
    <location>
        <begin position="255"/>
        <end position="289"/>
    </location>
</feature>
<dbReference type="InterPro" id="IPR046960">
    <property type="entry name" value="PPR_At4g14850-like_plant"/>
</dbReference>
<feature type="domain" description="DYW" evidence="4">
    <location>
        <begin position="470"/>
        <end position="506"/>
    </location>
</feature>
<dbReference type="FunFam" id="1.25.40.10:FF:001093">
    <property type="entry name" value="Pentatricopeptide repeat-containing protein At2g34400"/>
    <property type="match status" value="1"/>
</dbReference>
<dbReference type="Pfam" id="PF20431">
    <property type="entry name" value="E_motif"/>
    <property type="match status" value="1"/>
</dbReference>
<dbReference type="GO" id="GO:0003723">
    <property type="term" value="F:RNA binding"/>
    <property type="evidence" value="ECO:0007669"/>
    <property type="project" value="InterPro"/>
</dbReference>
<dbReference type="NCBIfam" id="TIGR00756">
    <property type="entry name" value="PPR"/>
    <property type="match status" value="4"/>
</dbReference>
<dbReference type="FunFam" id="1.25.40.10:FF:000427">
    <property type="entry name" value="Pentatricopeptide repeat-containing protein chloroplastic"/>
    <property type="match status" value="1"/>
</dbReference>
<keyword evidence="6" id="KW-1185">Reference proteome</keyword>
<dbReference type="Pfam" id="PF13041">
    <property type="entry name" value="PPR_2"/>
    <property type="match status" value="3"/>
</dbReference>
<dbReference type="GO" id="GO:0008270">
    <property type="term" value="F:zinc ion binding"/>
    <property type="evidence" value="ECO:0007669"/>
    <property type="project" value="InterPro"/>
</dbReference>
<dbReference type="Gene3D" id="1.25.40.10">
    <property type="entry name" value="Tetratricopeptide repeat domain"/>
    <property type="match status" value="4"/>
</dbReference>
<dbReference type="InterPro" id="IPR046848">
    <property type="entry name" value="E_motif"/>
</dbReference>
<evidence type="ECO:0000256" key="2">
    <source>
        <dbReference type="PROSITE-ProRule" id="PRU00708"/>
    </source>
</evidence>
<evidence type="ECO:0000259" key="4">
    <source>
        <dbReference type="Pfam" id="PF14432"/>
    </source>
</evidence>
<dbReference type="PANTHER" id="PTHR47926">
    <property type="entry name" value="PENTATRICOPEPTIDE REPEAT-CONTAINING PROTEIN"/>
    <property type="match status" value="1"/>
</dbReference>
<feature type="compositionally biased region" description="Basic and acidic residues" evidence="3">
    <location>
        <begin position="544"/>
        <end position="560"/>
    </location>
</feature>
<dbReference type="PROSITE" id="PS51375">
    <property type="entry name" value="PPR"/>
    <property type="match status" value="3"/>
</dbReference>
<dbReference type="InterPro" id="IPR032867">
    <property type="entry name" value="DYW_dom"/>
</dbReference>
<evidence type="ECO:0000313" key="5">
    <source>
        <dbReference type="EMBL" id="KAG9447281.1"/>
    </source>
</evidence>
<dbReference type="PANTHER" id="PTHR47926:SF507">
    <property type="entry name" value="DYW DOMAIN-CONTAINING PROTEIN"/>
    <property type="match status" value="1"/>
</dbReference>
<dbReference type="Pfam" id="PF14432">
    <property type="entry name" value="DYW_deaminase"/>
    <property type="match status" value="1"/>
</dbReference>
<gene>
    <name evidence="5" type="ORF">H6P81_013409</name>
</gene>
<proteinExistence type="predicted"/>
<evidence type="ECO:0000256" key="3">
    <source>
        <dbReference type="SAM" id="MobiDB-lite"/>
    </source>
</evidence>
<dbReference type="EMBL" id="JAINDJ010000005">
    <property type="protein sequence ID" value="KAG9447281.1"/>
    <property type="molecule type" value="Genomic_DNA"/>
</dbReference>